<feature type="domain" description="EF-hand" evidence="15">
    <location>
        <begin position="141"/>
        <end position="176"/>
    </location>
</feature>
<dbReference type="OrthoDB" id="270584at2759"/>
<evidence type="ECO:0000256" key="5">
    <source>
        <dbReference type="ARBA" id="ARBA00022723"/>
    </source>
</evidence>
<evidence type="ECO:0000256" key="12">
    <source>
        <dbReference type="PROSITE-ProRule" id="PRU00282"/>
    </source>
</evidence>
<dbReference type="SMART" id="SM00054">
    <property type="entry name" value="EFh"/>
    <property type="match status" value="4"/>
</dbReference>
<comment type="caution">
    <text evidence="16">The sequence shown here is derived from an EMBL/GenBank/DDBJ whole genome shotgun (WGS) entry which is preliminary data.</text>
</comment>
<dbReference type="GO" id="GO:0055085">
    <property type="term" value="P:transmembrane transport"/>
    <property type="evidence" value="ECO:0007669"/>
    <property type="project" value="InterPro"/>
</dbReference>
<feature type="repeat" description="Solcar" evidence="12">
    <location>
        <begin position="207"/>
        <end position="294"/>
    </location>
</feature>
<reference evidence="16" key="1">
    <citation type="submission" date="2020-12" db="EMBL/GenBank/DDBJ databases">
        <title>Metabolic potential, ecology and presence of endohyphal bacteria is reflected in genomic diversity of Mucoromycotina.</title>
        <authorList>
            <person name="Muszewska A."/>
            <person name="Okrasinska A."/>
            <person name="Steczkiewicz K."/>
            <person name="Drgas O."/>
            <person name="Orlowska M."/>
            <person name="Perlinska-Lenart U."/>
            <person name="Aleksandrzak-Piekarczyk T."/>
            <person name="Szatraj K."/>
            <person name="Zielenkiewicz U."/>
            <person name="Pilsyk S."/>
            <person name="Malc E."/>
            <person name="Mieczkowski P."/>
            <person name="Kruszewska J.S."/>
            <person name="Biernat P."/>
            <person name="Pawlowska J."/>
        </authorList>
    </citation>
    <scope>NUCLEOTIDE SEQUENCE</scope>
    <source>
        <strain evidence="16">WA0000017839</strain>
    </source>
</reference>
<evidence type="ECO:0000256" key="13">
    <source>
        <dbReference type="RuleBase" id="RU000488"/>
    </source>
</evidence>
<evidence type="ECO:0000256" key="9">
    <source>
        <dbReference type="ARBA" id="ARBA00022989"/>
    </source>
</evidence>
<evidence type="ECO:0000313" key="17">
    <source>
        <dbReference type="Proteomes" id="UP000603453"/>
    </source>
</evidence>
<keyword evidence="3 13" id="KW-0813">Transport</keyword>
<evidence type="ECO:0000259" key="15">
    <source>
        <dbReference type="PROSITE" id="PS50222"/>
    </source>
</evidence>
<dbReference type="Pfam" id="PF00153">
    <property type="entry name" value="Mito_carr"/>
    <property type="match status" value="3"/>
</dbReference>
<dbReference type="InterPro" id="IPR002067">
    <property type="entry name" value="MCP"/>
</dbReference>
<keyword evidence="10" id="KW-0496">Mitochondrion</keyword>
<dbReference type="PANTHER" id="PTHR24089">
    <property type="entry name" value="SOLUTE CARRIER FAMILY 25"/>
    <property type="match status" value="1"/>
</dbReference>
<dbReference type="Pfam" id="PF13499">
    <property type="entry name" value="EF-hand_7"/>
    <property type="match status" value="1"/>
</dbReference>
<evidence type="ECO:0000256" key="7">
    <source>
        <dbReference type="ARBA" id="ARBA00022792"/>
    </source>
</evidence>
<keyword evidence="17" id="KW-1185">Reference proteome</keyword>
<accession>A0A8H7R477</accession>
<evidence type="ECO:0000256" key="11">
    <source>
        <dbReference type="ARBA" id="ARBA00023136"/>
    </source>
</evidence>
<feature type="repeat" description="Solcar" evidence="12">
    <location>
        <begin position="437"/>
        <end position="526"/>
    </location>
</feature>
<evidence type="ECO:0000256" key="1">
    <source>
        <dbReference type="ARBA" id="ARBA00004448"/>
    </source>
</evidence>
<dbReference type="SUPFAM" id="SSF47473">
    <property type="entry name" value="EF-hand"/>
    <property type="match status" value="1"/>
</dbReference>
<sequence>MSLMLDESSTCANDTKDVQSKPLPDSTRFYLLETPTEKDCRIRELFNTLDRDKAGLLDSKAIQRGFTAMTHLPARTKYANELVSRCDTSHDGLVDFEEFKTYVNEKERELWKLFKKFDRSGEGQLDPRDLQIALRIAGMEIAEDDVVDFMQLMDIDGNGLIDFNEFKNFLLLLPQTNMMEMYKYYESSTQLTHDGEVVIPTTDETARHALGYLLAGGIAGAVSRTCTAPFDRLKVYLITHSGTPANPLSFMSAVRSIYNHGGWKAFFLGNGLNVMKIIPESAIKFYSYESCKELFANLLDCEDKDSIPTTARFAAGGVAGICSQFSIYPLETLKTRIMAHQVSNNNKKSFTTPVANPKLSAAFSTAACSSSRSIITDTAKTMYARGGVRAFWPGLTLGLVGVFPYQAMDLGIYETLKISYLQYNQGEYNDDGTQKQPNIFVLWSCGMISGTIGATSVYPLNVIRTRLQAQGTSGHPRIYKSPWEAVEVTFKSDGLRGFYKGLGPTLLKVVPAVSISYVTYEWSKRELGLS</sequence>
<evidence type="ECO:0000256" key="6">
    <source>
        <dbReference type="ARBA" id="ARBA00022737"/>
    </source>
</evidence>
<keyword evidence="11 12" id="KW-0472">Membrane</keyword>
<organism evidence="16 17">
    <name type="scientific">Mucor saturninus</name>
    <dbReference type="NCBI Taxonomy" id="64648"/>
    <lineage>
        <taxon>Eukaryota</taxon>
        <taxon>Fungi</taxon>
        <taxon>Fungi incertae sedis</taxon>
        <taxon>Mucoromycota</taxon>
        <taxon>Mucoromycotina</taxon>
        <taxon>Mucoromycetes</taxon>
        <taxon>Mucorales</taxon>
        <taxon>Mucorineae</taxon>
        <taxon>Mucoraceae</taxon>
        <taxon>Mucor</taxon>
    </lineage>
</organism>
<dbReference type="PRINTS" id="PR00926">
    <property type="entry name" value="MITOCARRIER"/>
</dbReference>
<dbReference type="InterPro" id="IPR018247">
    <property type="entry name" value="EF_Hand_1_Ca_BS"/>
</dbReference>
<dbReference type="InterPro" id="IPR011992">
    <property type="entry name" value="EF-hand-dom_pair"/>
</dbReference>
<feature type="domain" description="EF-hand" evidence="15">
    <location>
        <begin position="105"/>
        <end position="140"/>
    </location>
</feature>
<dbReference type="PROSITE" id="PS00018">
    <property type="entry name" value="EF_HAND_1"/>
    <property type="match status" value="2"/>
</dbReference>
<protein>
    <recommendedName>
        <fullName evidence="15">EF-hand domain-containing protein</fullName>
    </recommendedName>
</protein>
<dbReference type="GO" id="GO:0005743">
    <property type="term" value="C:mitochondrial inner membrane"/>
    <property type="evidence" value="ECO:0007669"/>
    <property type="project" value="UniProtKB-SubCell"/>
</dbReference>
<keyword evidence="9" id="KW-1133">Transmembrane helix</keyword>
<dbReference type="PROSITE" id="PS50222">
    <property type="entry name" value="EF_HAND_2"/>
    <property type="match status" value="2"/>
</dbReference>
<comment type="subcellular location">
    <subcellularLocation>
        <location evidence="1">Mitochondrion inner membrane</location>
        <topology evidence="1">Multi-pass membrane protein</topology>
    </subcellularLocation>
</comment>
<dbReference type="InterPro" id="IPR018108">
    <property type="entry name" value="MCP_transmembrane"/>
</dbReference>
<evidence type="ECO:0000256" key="8">
    <source>
        <dbReference type="ARBA" id="ARBA00022837"/>
    </source>
</evidence>
<comment type="similarity">
    <text evidence="2 13">Belongs to the mitochondrial carrier (TC 2.A.29) family.</text>
</comment>
<dbReference type="Gene3D" id="1.50.40.10">
    <property type="entry name" value="Mitochondrial carrier domain"/>
    <property type="match status" value="1"/>
</dbReference>
<evidence type="ECO:0000313" key="16">
    <source>
        <dbReference type="EMBL" id="KAG2203280.1"/>
    </source>
</evidence>
<dbReference type="PROSITE" id="PS50920">
    <property type="entry name" value="SOLCAR"/>
    <property type="match status" value="3"/>
</dbReference>
<evidence type="ECO:0000256" key="4">
    <source>
        <dbReference type="ARBA" id="ARBA00022692"/>
    </source>
</evidence>
<feature type="region of interest" description="Disordered" evidence="14">
    <location>
        <begin position="1"/>
        <end position="20"/>
    </location>
</feature>
<name>A0A8H7R477_9FUNG</name>
<evidence type="ECO:0000256" key="2">
    <source>
        <dbReference type="ARBA" id="ARBA00006375"/>
    </source>
</evidence>
<feature type="repeat" description="Solcar" evidence="12">
    <location>
        <begin position="307"/>
        <end position="419"/>
    </location>
</feature>
<dbReference type="InterPro" id="IPR002048">
    <property type="entry name" value="EF_hand_dom"/>
</dbReference>
<dbReference type="FunFam" id="1.50.40.10:FF:000016">
    <property type="entry name" value="Solute carrier family 25 member 23"/>
    <property type="match status" value="1"/>
</dbReference>
<dbReference type="Proteomes" id="UP000603453">
    <property type="component" value="Unassembled WGS sequence"/>
</dbReference>
<dbReference type="Gene3D" id="1.10.238.10">
    <property type="entry name" value="EF-hand"/>
    <property type="match status" value="2"/>
</dbReference>
<keyword evidence="5" id="KW-0479">Metal-binding</keyword>
<keyword evidence="7" id="KW-0999">Mitochondrion inner membrane</keyword>
<gene>
    <name evidence="16" type="ORF">INT47_000200</name>
</gene>
<evidence type="ECO:0000256" key="14">
    <source>
        <dbReference type="SAM" id="MobiDB-lite"/>
    </source>
</evidence>
<keyword evidence="6" id="KW-0677">Repeat</keyword>
<evidence type="ECO:0000256" key="10">
    <source>
        <dbReference type="ARBA" id="ARBA00023128"/>
    </source>
</evidence>
<proteinExistence type="inferred from homology"/>
<keyword evidence="8" id="KW-0106">Calcium</keyword>
<keyword evidence="4 12" id="KW-0812">Transmembrane</keyword>
<dbReference type="SUPFAM" id="SSF103506">
    <property type="entry name" value="Mitochondrial carrier"/>
    <property type="match status" value="1"/>
</dbReference>
<dbReference type="GO" id="GO:0005509">
    <property type="term" value="F:calcium ion binding"/>
    <property type="evidence" value="ECO:0007669"/>
    <property type="project" value="InterPro"/>
</dbReference>
<dbReference type="InterPro" id="IPR023395">
    <property type="entry name" value="MCP_dom_sf"/>
</dbReference>
<dbReference type="EMBL" id="JAEPRD010000053">
    <property type="protein sequence ID" value="KAG2203280.1"/>
    <property type="molecule type" value="Genomic_DNA"/>
</dbReference>
<evidence type="ECO:0000256" key="3">
    <source>
        <dbReference type="ARBA" id="ARBA00022448"/>
    </source>
</evidence>
<dbReference type="AlphaFoldDB" id="A0A8H7R477"/>